<gene>
    <name evidence="1" type="ORF">NDU88_001988</name>
</gene>
<protein>
    <submittedName>
        <fullName evidence="1">Uncharacterized protein</fullName>
    </submittedName>
</protein>
<dbReference type="EMBL" id="JANPWB010000008">
    <property type="protein sequence ID" value="KAJ1161503.1"/>
    <property type="molecule type" value="Genomic_DNA"/>
</dbReference>
<name>A0AAV7SE74_PLEWA</name>
<proteinExistence type="predicted"/>
<evidence type="ECO:0000313" key="1">
    <source>
        <dbReference type="EMBL" id="KAJ1161503.1"/>
    </source>
</evidence>
<organism evidence="1 2">
    <name type="scientific">Pleurodeles waltl</name>
    <name type="common">Iberian ribbed newt</name>
    <dbReference type="NCBI Taxonomy" id="8319"/>
    <lineage>
        <taxon>Eukaryota</taxon>
        <taxon>Metazoa</taxon>
        <taxon>Chordata</taxon>
        <taxon>Craniata</taxon>
        <taxon>Vertebrata</taxon>
        <taxon>Euteleostomi</taxon>
        <taxon>Amphibia</taxon>
        <taxon>Batrachia</taxon>
        <taxon>Caudata</taxon>
        <taxon>Salamandroidea</taxon>
        <taxon>Salamandridae</taxon>
        <taxon>Pleurodelinae</taxon>
        <taxon>Pleurodeles</taxon>
    </lineage>
</organism>
<dbReference type="Proteomes" id="UP001066276">
    <property type="component" value="Chromosome 4_2"/>
</dbReference>
<accession>A0AAV7SE74</accession>
<dbReference type="AlphaFoldDB" id="A0AAV7SE74"/>
<sequence length="124" mass="12914">MFVFGRPWNLAIRGATGTRSNDSVLPIVGPTLGFGPTPCVYCPSSLGAVNTASTRIRHRCHFRAYGLPSNGEHPAGGQTAPPFIAPIEPRSACGKRFPGIAVSPLRFSPRAAAPSSATVRPGSS</sequence>
<reference evidence="1" key="1">
    <citation type="journal article" date="2022" name="bioRxiv">
        <title>Sequencing and chromosome-scale assembly of the giantPleurodeles waltlgenome.</title>
        <authorList>
            <person name="Brown T."/>
            <person name="Elewa A."/>
            <person name="Iarovenko S."/>
            <person name="Subramanian E."/>
            <person name="Araus A.J."/>
            <person name="Petzold A."/>
            <person name="Susuki M."/>
            <person name="Suzuki K.-i.T."/>
            <person name="Hayashi T."/>
            <person name="Toyoda A."/>
            <person name="Oliveira C."/>
            <person name="Osipova E."/>
            <person name="Leigh N.D."/>
            <person name="Simon A."/>
            <person name="Yun M.H."/>
        </authorList>
    </citation>
    <scope>NUCLEOTIDE SEQUENCE</scope>
    <source>
        <strain evidence="1">20211129_DDA</strain>
        <tissue evidence="1">Liver</tissue>
    </source>
</reference>
<evidence type="ECO:0000313" key="2">
    <source>
        <dbReference type="Proteomes" id="UP001066276"/>
    </source>
</evidence>
<comment type="caution">
    <text evidence="1">The sequence shown here is derived from an EMBL/GenBank/DDBJ whole genome shotgun (WGS) entry which is preliminary data.</text>
</comment>
<keyword evidence="2" id="KW-1185">Reference proteome</keyword>